<evidence type="ECO:0000256" key="6">
    <source>
        <dbReference type="ARBA" id="ARBA00023004"/>
    </source>
</evidence>
<keyword evidence="3" id="KW-0349">Heme</keyword>
<gene>
    <name evidence="10" type="ORF">M409DRAFT_54884</name>
</gene>
<reference evidence="10" key="1">
    <citation type="journal article" date="2020" name="Stud. Mycol.">
        <title>101 Dothideomycetes genomes: a test case for predicting lifestyles and emergence of pathogens.</title>
        <authorList>
            <person name="Haridas S."/>
            <person name="Albert R."/>
            <person name="Binder M."/>
            <person name="Bloem J."/>
            <person name="Labutti K."/>
            <person name="Salamov A."/>
            <person name="Andreopoulos B."/>
            <person name="Baker S."/>
            <person name="Barry K."/>
            <person name="Bills G."/>
            <person name="Bluhm B."/>
            <person name="Cannon C."/>
            <person name="Castanera R."/>
            <person name="Culley D."/>
            <person name="Daum C."/>
            <person name="Ezra D."/>
            <person name="Gonzalez J."/>
            <person name="Henrissat B."/>
            <person name="Kuo A."/>
            <person name="Liang C."/>
            <person name="Lipzen A."/>
            <person name="Lutzoni F."/>
            <person name="Magnuson J."/>
            <person name="Mondo S."/>
            <person name="Nolan M."/>
            <person name="Ohm R."/>
            <person name="Pangilinan J."/>
            <person name="Park H.-J."/>
            <person name="Ramirez L."/>
            <person name="Alfaro M."/>
            <person name="Sun H."/>
            <person name="Tritt A."/>
            <person name="Yoshinaga Y."/>
            <person name="Zwiers L.-H."/>
            <person name="Turgeon B."/>
            <person name="Goodwin S."/>
            <person name="Spatafora J."/>
            <person name="Crous P."/>
            <person name="Grigoriev I."/>
        </authorList>
    </citation>
    <scope>NUCLEOTIDE SEQUENCE</scope>
    <source>
        <strain evidence="10">ATCC 36951</strain>
    </source>
</reference>
<sequence length="386" mass="42107">MASTLLLPLGTTAVLALLARLSMPRSSVNDIRGRCPGLNAAANHGYIPRNGILNMEQTNGLFTMFGMGIDVFQFLAAYSIAFDGDFTTLTWSIGGPLPANAVNSLLGVPQGDGWSHNNYEGDTSITRCDAYTNGGDAHSSSPTRFLYAYQSGMDNDRYTMDKFARLYAKNTHRSIQQNARYFAPLFSTTIVSPAAHNFVIAFMSNHSQAEPGGYLTGDHFKTWFAYTGNYPNFKWVPGTERMPKNWYKRPLLEPYNAAAVIADDVVEFAAYPDTFRFGGNTGGVNTYTGIDINNITGGVYNSKNLFTGNNFACFVFSNQQQAIPQALKGLVNNVAAATQLIFNNFPASIGSSLKCPQLAQYDNSIFDPYEGAGDSWMAPKTGPKNC</sequence>
<keyword evidence="8" id="KW-0732">Signal</keyword>
<protein>
    <recommendedName>
        <fullName evidence="9">Heme haloperoxidase family profile domain-containing protein</fullName>
    </recommendedName>
</protein>
<dbReference type="Gene3D" id="1.10.489.10">
    <property type="entry name" value="Chloroperoxidase-like"/>
    <property type="match status" value="1"/>
</dbReference>
<dbReference type="InterPro" id="IPR036851">
    <property type="entry name" value="Chloroperoxidase-like_sf"/>
</dbReference>
<organism evidence="10 11">
    <name type="scientific">Zasmidium cellare ATCC 36951</name>
    <dbReference type="NCBI Taxonomy" id="1080233"/>
    <lineage>
        <taxon>Eukaryota</taxon>
        <taxon>Fungi</taxon>
        <taxon>Dikarya</taxon>
        <taxon>Ascomycota</taxon>
        <taxon>Pezizomycotina</taxon>
        <taxon>Dothideomycetes</taxon>
        <taxon>Dothideomycetidae</taxon>
        <taxon>Mycosphaerellales</taxon>
        <taxon>Mycosphaerellaceae</taxon>
        <taxon>Zasmidium</taxon>
    </lineage>
</organism>
<name>A0A6A6CH28_ZASCE</name>
<evidence type="ECO:0000256" key="2">
    <source>
        <dbReference type="ARBA" id="ARBA00022559"/>
    </source>
</evidence>
<evidence type="ECO:0000256" key="7">
    <source>
        <dbReference type="ARBA" id="ARBA00025795"/>
    </source>
</evidence>
<dbReference type="GeneID" id="54566130"/>
<evidence type="ECO:0000256" key="5">
    <source>
        <dbReference type="ARBA" id="ARBA00023002"/>
    </source>
</evidence>
<comment type="cofactor">
    <cofactor evidence="1">
        <name>heme b</name>
        <dbReference type="ChEBI" id="CHEBI:60344"/>
    </cofactor>
</comment>
<evidence type="ECO:0000313" key="10">
    <source>
        <dbReference type="EMBL" id="KAF2166547.1"/>
    </source>
</evidence>
<keyword evidence="11" id="KW-1185">Reference proteome</keyword>
<evidence type="ECO:0000256" key="3">
    <source>
        <dbReference type="ARBA" id="ARBA00022617"/>
    </source>
</evidence>
<feature type="signal peptide" evidence="8">
    <location>
        <begin position="1"/>
        <end position="16"/>
    </location>
</feature>
<keyword evidence="5" id="KW-0560">Oxidoreductase</keyword>
<dbReference type="InterPro" id="IPR000028">
    <property type="entry name" value="Chloroperoxidase"/>
</dbReference>
<feature type="domain" description="Heme haloperoxidase family profile" evidence="9">
    <location>
        <begin position="10"/>
        <end position="267"/>
    </location>
</feature>
<dbReference type="OrthoDB" id="407298at2759"/>
<evidence type="ECO:0000256" key="8">
    <source>
        <dbReference type="SAM" id="SignalP"/>
    </source>
</evidence>
<accession>A0A6A6CH28</accession>
<dbReference type="PANTHER" id="PTHR33577:SF1">
    <property type="entry name" value="HEME HALOPEROXIDASE FAMILY PROFILE DOMAIN-CONTAINING PROTEIN"/>
    <property type="match status" value="1"/>
</dbReference>
<dbReference type="PANTHER" id="PTHR33577">
    <property type="entry name" value="STERIGMATOCYSTIN BIOSYNTHESIS PEROXIDASE STCC-RELATED"/>
    <property type="match status" value="1"/>
</dbReference>
<evidence type="ECO:0000313" key="11">
    <source>
        <dbReference type="Proteomes" id="UP000799537"/>
    </source>
</evidence>
<dbReference type="EMBL" id="ML993596">
    <property type="protein sequence ID" value="KAF2166547.1"/>
    <property type="molecule type" value="Genomic_DNA"/>
</dbReference>
<keyword evidence="6" id="KW-0408">Iron</keyword>
<dbReference type="AlphaFoldDB" id="A0A6A6CH28"/>
<keyword evidence="2" id="KW-0575">Peroxidase</keyword>
<evidence type="ECO:0000256" key="4">
    <source>
        <dbReference type="ARBA" id="ARBA00022723"/>
    </source>
</evidence>
<feature type="chain" id="PRO_5025679053" description="Heme haloperoxidase family profile domain-containing protein" evidence="8">
    <location>
        <begin position="17"/>
        <end position="386"/>
    </location>
</feature>
<evidence type="ECO:0000259" key="9">
    <source>
        <dbReference type="PROSITE" id="PS51405"/>
    </source>
</evidence>
<dbReference type="Pfam" id="PF01328">
    <property type="entry name" value="Peroxidase_2"/>
    <property type="match status" value="1"/>
</dbReference>
<dbReference type="RefSeq" id="XP_033667436.1">
    <property type="nucleotide sequence ID" value="XM_033812858.1"/>
</dbReference>
<comment type="similarity">
    <text evidence="7">Belongs to the chloroperoxidase family.</text>
</comment>
<dbReference type="Proteomes" id="UP000799537">
    <property type="component" value="Unassembled WGS sequence"/>
</dbReference>
<dbReference type="GO" id="GO:0004601">
    <property type="term" value="F:peroxidase activity"/>
    <property type="evidence" value="ECO:0007669"/>
    <property type="project" value="UniProtKB-KW"/>
</dbReference>
<proteinExistence type="inferred from homology"/>
<dbReference type="SUPFAM" id="SSF47571">
    <property type="entry name" value="Cloroperoxidase"/>
    <property type="match status" value="1"/>
</dbReference>
<dbReference type="GO" id="GO:0046872">
    <property type="term" value="F:metal ion binding"/>
    <property type="evidence" value="ECO:0007669"/>
    <property type="project" value="UniProtKB-KW"/>
</dbReference>
<dbReference type="PROSITE" id="PS51405">
    <property type="entry name" value="HEME_HALOPEROXIDASE"/>
    <property type="match status" value="1"/>
</dbReference>
<keyword evidence="4" id="KW-0479">Metal-binding</keyword>
<evidence type="ECO:0000256" key="1">
    <source>
        <dbReference type="ARBA" id="ARBA00001970"/>
    </source>
</evidence>